<dbReference type="InterPro" id="IPR045026">
    <property type="entry name" value="LIMYB"/>
</dbReference>
<protein>
    <submittedName>
        <fullName evidence="2">Uncharacterized protein</fullName>
    </submittedName>
</protein>
<evidence type="ECO:0000256" key="1">
    <source>
        <dbReference type="SAM" id="MobiDB-lite"/>
    </source>
</evidence>
<sequence>MKNLKRFKGLGCPGNKNLEVTFGDTATGHLQVNENHDFNSTDGEDSPNEVTVETLEPPHLDNLKVMNEHDNVSTQSKSQTQSRKRGRNQPKGPDLSEEVFKLAEASQARMEARRKFTIMECQDVLEAMDVDVGRLTYVKLMTLFQKKGWREAFLHIEKEEQQQQQ</sequence>
<keyword evidence="3" id="KW-1185">Reference proteome</keyword>
<gene>
    <name evidence="2" type="ORF">FRX31_025765</name>
</gene>
<feature type="compositionally biased region" description="Basic and acidic residues" evidence="1">
    <location>
        <begin position="56"/>
        <end position="71"/>
    </location>
</feature>
<dbReference type="AlphaFoldDB" id="A0A7J6VIR8"/>
<feature type="region of interest" description="Disordered" evidence="1">
    <location>
        <begin position="33"/>
        <end position="97"/>
    </location>
</feature>
<evidence type="ECO:0000313" key="2">
    <source>
        <dbReference type="EMBL" id="KAF5184647.1"/>
    </source>
</evidence>
<reference evidence="2 3" key="1">
    <citation type="submission" date="2020-06" db="EMBL/GenBank/DDBJ databases">
        <title>Transcriptomic and genomic resources for Thalictrum thalictroides and T. hernandezii: Facilitating candidate gene discovery in an emerging model plant lineage.</title>
        <authorList>
            <person name="Arias T."/>
            <person name="Riano-Pachon D.M."/>
            <person name="Di Stilio V.S."/>
        </authorList>
    </citation>
    <scope>NUCLEOTIDE SEQUENCE [LARGE SCALE GENOMIC DNA]</scope>
    <source>
        <strain evidence="3">cv. WT478/WT964</strain>
        <tissue evidence="2">Leaves</tissue>
    </source>
</reference>
<name>A0A7J6VIR8_THATH</name>
<proteinExistence type="predicted"/>
<comment type="caution">
    <text evidence="2">The sequence shown here is derived from an EMBL/GenBank/DDBJ whole genome shotgun (WGS) entry which is preliminary data.</text>
</comment>
<dbReference type="EMBL" id="JABWDY010031818">
    <property type="protein sequence ID" value="KAF5184647.1"/>
    <property type="molecule type" value="Genomic_DNA"/>
</dbReference>
<organism evidence="2 3">
    <name type="scientific">Thalictrum thalictroides</name>
    <name type="common">Rue-anemone</name>
    <name type="synonym">Anemone thalictroides</name>
    <dbReference type="NCBI Taxonomy" id="46969"/>
    <lineage>
        <taxon>Eukaryota</taxon>
        <taxon>Viridiplantae</taxon>
        <taxon>Streptophyta</taxon>
        <taxon>Embryophyta</taxon>
        <taxon>Tracheophyta</taxon>
        <taxon>Spermatophyta</taxon>
        <taxon>Magnoliopsida</taxon>
        <taxon>Ranunculales</taxon>
        <taxon>Ranunculaceae</taxon>
        <taxon>Thalictroideae</taxon>
        <taxon>Thalictrum</taxon>
    </lineage>
</organism>
<dbReference type="PANTHER" id="PTHR47584:SF14">
    <property type="entry name" value="L10-INTERACTING MYB DOMAIN-CONTAINING PROTEIN-LIKE"/>
    <property type="match status" value="1"/>
</dbReference>
<evidence type="ECO:0000313" key="3">
    <source>
        <dbReference type="Proteomes" id="UP000554482"/>
    </source>
</evidence>
<accession>A0A7J6VIR8</accession>
<dbReference type="PANTHER" id="PTHR47584">
    <property type="match status" value="1"/>
</dbReference>
<dbReference type="Proteomes" id="UP000554482">
    <property type="component" value="Unassembled WGS sequence"/>
</dbReference>